<dbReference type="Gene3D" id="1.10.10.60">
    <property type="entry name" value="Homeodomain-like"/>
    <property type="match status" value="1"/>
</dbReference>
<evidence type="ECO:0000256" key="1">
    <source>
        <dbReference type="ARBA" id="ARBA00022908"/>
    </source>
</evidence>
<dbReference type="PROSITE" id="PS51736">
    <property type="entry name" value="RECOMBINASES_3"/>
    <property type="match status" value="1"/>
</dbReference>
<organism evidence="7 8">
    <name type="scientific">Clostridium beijerinckii</name>
    <name type="common">Clostridium MP</name>
    <dbReference type="NCBI Taxonomy" id="1520"/>
    <lineage>
        <taxon>Bacteria</taxon>
        <taxon>Bacillati</taxon>
        <taxon>Bacillota</taxon>
        <taxon>Clostridia</taxon>
        <taxon>Eubacteriales</taxon>
        <taxon>Clostridiaceae</taxon>
        <taxon>Clostridium</taxon>
    </lineage>
</organism>
<dbReference type="AlphaFoldDB" id="A0AAX0BBI7"/>
<accession>A0AAX0BBI7</accession>
<keyword evidence="2" id="KW-0238">DNA-binding</keyword>
<keyword evidence="1" id="KW-0229">DNA integration</keyword>
<dbReference type="Gene3D" id="3.40.50.1390">
    <property type="entry name" value="Resolvase, N-terminal catalytic domain"/>
    <property type="match status" value="1"/>
</dbReference>
<dbReference type="CDD" id="cd03768">
    <property type="entry name" value="SR_ResInv"/>
    <property type="match status" value="1"/>
</dbReference>
<evidence type="ECO:0000256" key="3">
    <source>
        <dbReference type="ARBA" id="ARBA00023172"/>
    </source>
</evidence>
<comment type="caution">
    <text evidence="7">The sequence shown here is derived from an EMBL/GenBank/DDBJ whole genome shotgun (WGS) entry which is preliminary data.</text>
</comment>
<dbReference type="InterPro" id="IPR036162">
    <property type="entry name" value="Resolvase-like_N_sf"/>
</dbReference>
<dbReference type="Pfam" id="PF00239">
    <property type="entry name" value="Resolvase"/>
    <property type="match status" value="1"/>
</dbReference>
<dbReference type="SMART" id="SM00857">
    <property type="entry name" value="Resolvase"/>
    <property type="match status" value="1"/>
</dbReference>
<gene>
    <name evidence="7" type="ORF">B0H41_006228</name>
</gene>
<evidence type="ECO:0000256" key="5">
    <source>
        <dbReference type="PROSITE-ProRule" id="PRU10137"/>
    </source>
</evidence>
<evidence type="ECO:0000313" key="7">
    <source>
        <dbReference type="EMBL" id="NRT92397.1"/>
    </source>
</evidence>
<reference evidence="7" key="2">
    <citation type="journal article" date="2022" name="Nat. Biotechnol.">
        <title>Carbon-negative production of acetone and isopropanol by gas fermentation at industrial pilot scale.</title>
        <authorList>
            <person name="Liew F.E."/>
            <person name="Nogle R."/>
            <person name="Abdalla T."/>
            <person name="Rasor B.J."/>
            <person name="Canter C."/>
            <person name="Jensen R.O."/>
            <person name="Wang L."/>
            <person name="Strutz J."/>
            <person name="Chirania P."/>
            <person name="De Tissera S."/>
            <person name="Mueller A.P."/>
            <person name="Ruan Z."/>
            <person name="Gao A."/>
            <person name="Tran L."/>
            <person name="Engle N.L."/>
            <person name="Bromley J.C."/>
            <person name="Daniell J."/>
            <person name="Conrado R."/>
            <person name="Tschaplinski T.J."/>
            <person name="Giannone R.J."/>
            <person name="Hettich R.L."/>
            <person name="Karim A.S."/>
            <person name="Simpson S.D."/>
            <person name="Brown S.D."/>
            <person name="Leang C."/>
            <person name="Jewett M.C."/>
            <person name="Kopke M."/>
        </authorList>
    </citation>
    <scope>NUCLEOTIDE SEQUENCE</scope>
    <source>
        <strain evidence="7">DJ080</strain>
    </source>
</reference>
<feature type="active site" description="O-(5'-phospho-DNA)-serine intermediate" evidence="4 5">
    <location>
        <position position="9"/>
    </location>
</feature>
<dbReference type="GO" id="GO:0000150">
    <property type="term" value="F:DNA strand exchange activity"/>
    <property type="evidence" value="ECO:0007669"/>
    <property type="project" value="InterPro"/>
</dbReference>
<dbReference type="EMBL" id="JABSWW010000003">
    <property type="protein sequence ID" value="NRT92397.1"/>
    <property type="molecule type" value="Genomic_DNA"/>
</dbReference>
<dbReference type="InterPro" id="IPR006118">
    <property type="entry name" value="Recombinase_CS"/>
</dbReference>
<dbReference type="InterPro" id="IPR050639">
    <property type="entry name" value="SSR_resolvase"/>
</dbReference>
<dbReference type="InterPro" id="IPR006119">
    <property type="entry name" value="Resolv_N"/>
</dbReference>
<evidence type="ECO:0000313" key="8">
    <source>
        <dbReference type="Proteomes" id="UP001193748"/>
    </source>
</evidence>
<name>A0AAX0BBI7_CLOBE</name>
<evidence type="ECO:0000256" key="4">
    <source>
        <dbReference type="PIRSR" id="PIRSR606118-50"/>
    </source>
</evidence>
<dbReference type="GO" id="GO:0015074">
    <property type="term" value="P:DNA integration"/>
    <property type="evidence" value="ECO:0007669"/>
    <property type="project" value="UniProtKB-KW"/>
</dbReference>
<evidence type="ECO:0000259" key="6">
    <source>
        <dbReference type="PROSITE" id="PS51736"/>
    </source>
</evidence>
<dbReference type="GO" id="GO:0003677">
    <property type="term" value="F:DNA binding"/>
    <property type="evidence" value="ECO:0007669"/>
    <property type="project" value="UniProtKB-KW"/>
</dbReference>
<dbReference type="RefSeq" id="WP_077844679.1">
    <property type="nucleotide sequence ID" value="NZ_JABSWK010000002.1"/>
</dbReference>
<proteinExistence type="predicted"/>
<reference evidence="7" key="1">
    <citation type="submission" date="2020-05" db="EMBL/GenBank/DDBJ databases">
        <authorList>
            <person name="Brown S."/>
            <person name="Huntemann M."/>
            <person name="Clum A."/>
            <person name="Spunde A."/>
            <person name="Palaniappan K."/>
            <person name="Ritter S."/>
            <person name="Mikhailova N."/>
            <person name="Chen I.-M."/>
            <person name="Stamatis D."/>
            <person name="Reddy T."/>
            <person name="O'Malley R."/>
            <person name="Daum C."/>
            <person name="Shapiro N."/>
            <person name="Ivanova N."/>
            <person name="Kyrpides N."/>
            <person name="Woyke T."/>
        </authorList>
    </citation>
    <scope>NUCLEOTIDE SEQUENCE</scope>
    <source>
        <strain evidence="7">DJ080</strain>
    </source>
</reference>
<protein>
    <submittedName>
        <fullName evidence="7">DNA invertase Pin-like site-specific DNA recombinase</fullName>
    </submittedName>
</protein>
<keyword evidence="3" id="KW-0233">DNA recombination</keyword>
<dbReference type="PANTHER" id="PTHR30461">
    <property type="entry name" value="DNA-INVERTASE FROM LAMBDOID PROPHAGE"/>
    <property type="match status" value="1"/>
</dbReference>
<dbReference type="Proteomes" id="UP001193748">
    <property type="component" value="Unassembled WGS sequence"/>
</dbReference>
<feature type="domain" description="Resolvase/invertase-type recombinase catalytic" evidence="6">
    <location>
        <begin position="1"/>
        <end position="139"/>
    </location>
</feature>
<dbReference type="SUPFAM" id="SSF53041">
    <property type="entry name" value="Resolvase-like"/>
    <property type="match status" value="1"/>
</dbReference>
<evidence type="ECO:0000256" key="2">
    <source>
        <dbReference type="ARBA" id="ARBA00023125"/>
    </source>
</evidence>
<sequence>MIYGYARVSTKRQASDGNSLESQRELLKQNGAIEIFEDSFTGTKADRPEFNKLLGKLQNGDTLIVTKLDRFARSMAQGSELVTQLINKGIKVNILNIGIMDNTPSSKLIRNVFFSFAEFERDMIVERTQEGKAIAKTKEGFKEGRPQKYTNKQLNHAISNLSINGGNYSYKEVAEITGISKSTLIRENNKRKVTFAVN</sequence>
<dbReference type="PROSITE" id="PS00397">
    <property type="entry name" value="RECOMBINASES_1"/>
    <property type="match status" value="1"/>
</dbReference>
<dbReference type="PANTHER" id="PTHR30461:SF2">
    <property type="entry name" value="SERINE RECOMBINASE PINE-RELATED"/>
    <property type="match status" value="1"/>
</dbReference>